<proteinExistence type="predicted"/>
<feature type="transmembrane region" description="Helical" evidence="1">
    <location>
        <begin position="16"/>
        <end position="37"/>
    </location>
</feature>
<keyword evidence="3" id="KW-1185">Reference proteome</keyword>
<comment type="caution">
    <text evidence="2">The sequence shown here is derived from an EMBL/GenBank/DDBJ whole genome shotgun (WGS) entry which is preliminary data.</text>
</comment>
<protein>
    <submittedName>
        <fullName evidence="2">Uncharacterized protein</fullName>
    </submittedName>
</protein>
<evidence type="ECO:0000313" key="2">
    <source>
        <dbReference type="EMBL" id="GIY85859.1"/>
    </source>
</evidence>
<dbReference type="AlphaFoldDB" id="A0AAV4WVN0"/>
<dbReference type="EMBL" id="BPLQ01015102">
    <property type="protein sequence ID" value="GIY85859.1"/>
    <property type="molecule type" value="Genomic_DNA"/>
</dbReference>
<name>A0AAV4WVN0_9ARAC</name>
<gene>
    <name evidence="2" type="ORF">CDAR_55491</name>
</gene>
<keyword evidence="1" id="KW-1133">Transmembrane helix</keyword>
<evidence type="ECO:0000313" key="3">
    <source>
        <dbReference type="Proteomes" id="UP001054837"/>
    </source>
</evidence>
<sequence length="86" mass="10092">MVMNETSRQVTANASLQYRCLLTVIALVVILSVIGTYELIRYFWKKWEYTIPVLREIGQFEMYPYPLEESHEGSERNAQRNCKGKS</sequence>
<evidence type="ECO:0000256" key="1">
    <source>
        <dbReference type="SAM" id="Phobius"/>
    </source>
</evidence>
<organism evidence="2 3">
    <name type="scientific">Caerostris darwini</name>
    <dbReference type="NCBI Taxonomy" id="1538125"/>
    <lineage>
        <taxon>Eukaryota</taxon>
        <taxon>Metazoa</taxon>
        <taxon>Ecdysozoa</taxon>
        <taxon>Arthropoda</taxon>
        <taxon>Chelicerata</taxon>
        <taxon>Arachnida</taxon>
        <taxon>Araneae</taxon>
        <taxon>Araneomorphae</taxon>
        <taxon>Entelegynae</taxon>
        <taxon>Araneoidea</taxon>
        <taxon>Araneidae</taxon>
        <taxon>Caerostris</taxon>
    </lineage>
</organism>
<keyword evidence="1" id="KW-0812">Transmembrane</keyword>
<dbReference type="Proteomes" id="UP001054837">
    <property type="component" value="Unassembled WGS sequence"/>
</dbReference>
<reference evidence="2 3" key="1">
    <citation type="submission" date="2021-06" db="EMBL/GenBank/DDBJ databases">
        <title>Caerostris darwini draft genome.</title>
        <authorList>
            <person name="Kono N."/>
            <person name="Arakawa K."/>
        </authorList>
    </citation>
    <scope>NUCLEOTIDE SEQUENCE [LARGE SCALE GENOMIC DNA]</scope>
</reference>
<keyword evidence="1" id="KW-0472">Membrane</keyword>
<accession>A0AAV4WVN0</accession>